<gene>
    <name evidence="2" type="ORF">BsIDN1_46210</name>
</gene>
<dbReference type="EMBL" id="AP021906">
    <property type="protein sequence ID" value="BBP91003.1"/>
    <property type="molecule type" value="Genomic_DNA"/>
</dbReference>
<protein>
    <submittedName>
        <fullName evidence="2">Uncharacterized protein</fullName>
    </submittedName>
</protein>
<evidence type="ECO:0000313" key="2">
    <source>
        <dbReference type="EMBL" id="BBP91003.1"/>
    </source>
</evidence>
<organism evidence="2 3">
    <name type="scientific">Bacillus safensis</name>
    <dbReference type="NCBI Taxonomy" id="561879"/>
    <lineage>
        <taxon>Bacteria</taxon>
        <taxon>Bacillati</taxon>
        <taxon>Bacillota</taxon>
        <taxon>Bacilli</taxon>
        <taxon>Bacillales</taxon>
        <taxon>Bacillaceae</taxon>
        <taxon>Bacillus</taxon>
    </lineage>
</organism>
<proteinExistence type="predicted"/>
<dbReference type="AlphaFoldDB" id="A0A5S9MCZ1"/>
<keyword evidence="1" id="KW-0472">Membrane</keyword>
<sequence length="68" mass="8040">MSEEQQVQGDRWTIQTLNILKQFGWEKKVMPILIFLVLVLINLNMEQQKKAEKKNPHGIDLLLSYFDP</sequence>
<evidence type="ECO:0000313" key="3">
    <source>
        <dbReference type="Proteomes" id="UP000464658"/>
    </source>
</evidence>
<dbReference type="Proteomes" id="UP000464658">
    <property type="component" value="Chromosome"/>
</dbReference>
<evidence type="ECO:0000256" key="1">
    <source>
        <dbReference type="SAM" id="Phobius"/>
    </source>
</evidence>
<name>A0A5S9MCZ1_BACIA</name>
<reference evidence="2 3" key="1">
    <citation type="submission" date="2019-12" db="EMBL/GenBank/DDBJ databases">
        <title>Full genome sequence of a Bacillus safensis strain isolated from commercially available natto in Indonesia.</title>
        <authorList>
            <person name="Yoshida M."/>
            <person name="Uomi M."/>
            <person name="Waturangi D."/>
            <person name="Ekaputri J.J."/>
            <person name="Setiamarga D.H.E."/>
        </authorList>
    </citation>
    <scope>NUCLEOTIDE SEQUENCE [LARGE SCALE GENOMIC DNA]</scope>
    <source>
        <strain evidence="2 3">IDN1</strain>
    </source>
</reference>
<keyword evidence="1" id="KW-1133">Transmembrane helix</keyword>
<feature type="transmembrane region" description="Helical" evidence="1">
    <location>
        <begin position="29"/>
        <end position="45"/>
    </location>
</feature>
<keyword evidence="1" id="KW-0812">Transmembrane</keyword>
<accession>A0A5S9MCZ1</accession>